<organism evidence="1 2">
    <name type="scientific">Piloderma croceum (strain F 1598)</name>
    <dbReference type="NCBI Taxonomy" id="765440"/>
    <lineage>
        <taxon>Eukaryota</taxon>
        <taxon>Fungi</taxon>
        <taxon>Dikarya</taxon>
        <taxon>Basidiomycota</taxon>
        <taxon>Agaricomycotina</taxon>
        <taxon>Agaricomycetes</taxon>
        <taxon>Agaricomycetidae</taxon>
        <taxon>Atheliales</taxon>
        <taxon>Atheliaceae</taxon>
        <taxon>Piloderma</taxon>
    </lineage>
</organism>
<name>A0A0C3BDQ8_PILCF</name>
<dbReference type="HOGENOM" id="CLU_1107474_0_0_1"/>
<evidence type="ECO:0000313" key="1">
    <source>
        <dbReference type="EMBL" id="KIM84453.1"/>
    </source>
</evidence>
<protein>
    <submittedName>
        <fullName evidence="1">Uncharacterized protein</fullName>
    </submittedName>
</protein>
<proteinExistence type="predicted"/>
<dbReference type="OrthoDB" id="3256058at2759"/>
<gene>
    <name evidence="1" type="ORF">PILCRDRAFT_87392</name>
</gene>
<reference evidence="2" key="2">
    <citation type="submission" date="2015-01" db="EMBL/GenBank/DDBJ databases">
        <title>Evolutionary Origins and Diversification of the Mycorrhizal Mutualists.</title>
        <authorList>
            <consortium name="DOE Joint Genome Institute"/>
            <consortium name="Mycorrhizal Genomics Consortium"/>
            <person name="Kohler A."/>
            <person name="Kuo A."/>
            <person name="Nagy L.G."/>
            <person name="Floudas D."/>
            <person name="Copeland A."/>
            <person name="Barry K.W."/>
            <person name="Cichocki N."/>
            <person name="Veneault-Fourrey C."/>
            <person name="LaButti K."/>
            <person name="Lindquist E.A."/>
            <person name="Lipzen A."/>
            <person name="Lundell T."/>
            <person name="Morin E."/>
            <person name="Murat C."/>
            <person name="Riley R."/>
            <person name="Ohm R."/>
            <person name="Sun H."/>
            <person name="Tunlid A."/>
            <person name="Henrissat B."/>
            <person name="Grigoriev I.V."/>
            <person name="Hibbett D.S."/>
            <person name="Martin F."/>
        </authorList>
    </citation>
    <scope>NUCLEOTIDE SEQUENCE [LARGE SCALE GENOMIC DNA]</scope>
    <source>
        <strain evidence="2">F 1598</strain>
    </source>
</reference>
<keyword evidence="2" id="KW-1185">Reference proteome</keyword>
<accession>A0A0C3BDQ8</accession>
<dbReference type="Proteomes" id="UP000054166">
    <property type="component" value="Unassembled WGS sequence"/>
</dbReference>
<dbReference type="EMBL" id="KN832987">
    <property type="protein sequence ID" value="KIM84453.1"/>
    <property type="molecule type" value="Genomic_DNA"/>
</dbReference>
<reference evidence="1 2" key="1">
    <citation type="submission" date="2014-04" db="EMBL/GenBank/DDBJ databases">
        <authorList>
            <consortium name="DOE Joint Genome Institute"/>
            <person name="Kuo A."/>
            <person name="Tarkka M."/>
            <person name="Buscot F."/>
            <person name="Kohler A."/>
            <person name="Nagy L.G."/>
            <person name="Floudas D."/>
            <person name="Copeland A."/>
            <person name="Barry K.W."/>
            <person name="Cichocki N."/>
            <person name="Veneault-Fourrey C."/>
            <person name="LaButti K."/>
            <person name="Lindquist E.A."/>
            <person name="Lipzen A."/>
            <person name="Lundell T."/>
            <person name="Morin E."/>
            <person name="Murat C."/>
            <person name="Sun H."/>
            <person name="Tunlid A."/>
            <person name="Henrissat B."/>
            <person name="Grigoriev I.V."/>
            <person name="Hibbett D.S."/>
            <person name="Martin F."/>
            <person name="Nordberg H.P."/>
            <person name="Cantor M.N."/>
            <person name="Hua S.X."/>
        </authorList>
    </citation>
    <scope>NUCLEOTIDE SEQUENCE [LARGE SCALE GENOMIC DNA]</scope>
    <source>
        <strain evidence="1 2">F 1598</strain>
    </source>
</reference>
<dbReference type="InParanoid" id="A0A0C3BDQ8"/>
<dbReference type="STRING" id="765440.A0A0C3BDQ8"/>
<dbReference type="AlphaFoldDB" id="A0A0C3BDQ8"/>
<sequence length="251" mass="28635">MTSDPIHIQKQLLCFVIGVPGYLQLRDHIPIPDSAKPEDDSLQLPSEFSETQRDDLGLTSLAAIEYDLREGQARDANKTFNYNIAFKKTNVFGQRANTRARSFLQSLSKAAAYKYRRAHAALLKLGLPSDDLVFQSLHDVQLYGQLAVRKGYQRSRKSIGVRIWFRERANRDCHQEEAEILEADFERTVLSYSCMAEIWTEMAERCTQQLGAAAYARKKAVMYRDFANDVSKVYADAKEEADKADMKARQP</sequence>
<evidence type="ECO:0000313" key="2">
    <source>
        <dbReference type="Proteomes" id="UP000054166"/>
    </source>
</evidence>